<gene>
    <name evidence="1" type="ORF">R4064_10745</name>
</gene>
<sequence>MRFLHVEAATVDIQDRMAERHHFMPPALLASQVATLEPLQPDKDGVLLAEARRLAVTTPA</sequence>
<dbReference type="InterPro" id="IPR027417">
    <property type="entry name" value="P-loop_NTPase"/>
</dbReference>
<dbReference type="EMBL" id="JAWLUK010000024">
    <property type="protein sequence ID" value="MDV7178100.1"/>
    <property type="molecule type" value="Genomic_DNA"/>
</dbReference>
<dbReference type="Proteomes" id="UP001185728">
    <property type="component" value="Unassembled WGS sequence"/>
</dbReference>
<reference evidence="1" key="1">
    <citation type="submission" date="2023-10" db="EMBL/GenBank/DDBJ databases">
        <title>Development of a sustainable strategy for remediation of hydrocarbon-contaminated territories based on the waste exchange concept.</title>
        <authorList>
            <person name="Krivoruchko A."/>
        </authorList>
    </citation>
    <scope>NUCLEOTIDE SEQUENCE</scope>
    <source>
        <strain evidence="1">IEGM 1325</strain>
    </source>
</reference>
<proteinExistence type="predicted"/>
<accession>A0AAP5TCD6</accession>
<evidence type="ECO:0000313" key="2">
    <source>
        <dbReference type="Proteomes" id="UP001185728"/>
    </source>
</evidence>
<evidence type="ECO:0000313" key="1">
    <source>
        <dbReference type="EMBL" id="MDV7178100.1"/>
    </source>
</evidence>
<dbReference type="RefSeq" id="WP_052007067.1">
    <property type="nucleotide sequence ID" value="NZ_JAWLUK010000024.1"/>
</dbReference>
<organism evidence="1 2">
    <name type="scientific">Micrococcus yunnanensis</name>
    <dbReference type="NCBI Taxonomy" id="566027"/>
    <lineage>
        <taxon>Bacteria</taxon>
        <taxon>Bacillati</taxon>
        <taxon>Actinomycetota</taxon>
        <taxon>Actinomycetes</taxon>
        <taxon>Micrococcales</taxon>
        <taxon>Micrococcaceae</taxon>
        <taxon>Micrococcus</taxon>
    </lineage>
</organism>
<dbReference type="AlphaFoldDB" id="A0AAP5TCD6"/>
<name>A0AAP5TCD6_9MICC</name>
<protein>
    <submittedName>
        <fullName evidence="1">Uncharacterized protein</fullName>
    </submittedName>
</protein>
<dbReference type="Gene3D" id="3.40.50.300">
    <property type="entry name" value="P-loop containing nucleotide triphosphate hydrolases"/>
    <property type="match status" value="1"/>
</dbReference>
<comment type="caution">
    <text evidence="1">The sequence shown here is derived from an EMBL/GenBank/DDBJ whole genome shotgun (WGS) entry which is preliminary data.</text>
</comment>